<evidence type="ECO:0000256" key="2">
    <source>
        <dbReference type="SAM" id="SignalP"/>
    </source>
</evidence>
<reference evidence="3" key="2">
    <citation type="submission" date="2023-07" db="EMBL/GenBank/DDBJ databases">
        <authorList>
            <person name="Aydin F."/>
            <person name="Tarhane S."/>
            <person name="Saticioglu I.B."/>
            <person name="Karakaya E."/>
            <person name="Abay S."/>
            <person name="Guran O."/>
            <person name="Bozkurt E."/>
            <person name="Uzum N."/>
            <person name="Olgun K."/>
            <person name="Jablonski D."/>
        </authorList>
    </citation>
    <scope>NUCLEOTIDE SEQUENCE</scope>
    <source>
        <strain evidence="3">Faydin-H75</strain>
    </source>
</reference>
<proteinExistence type="predicted"/>
<keyword evidence="2" id="KW-0732">Signal</keyword>
<gene>
    <name evidence="3" type="ORF">Q5I04_03945</name>
    <name evidence="4" type="ORF">Q5I06_03320</name>
</gene>
<dbReference type="Proteomes" id="UP001240777">
    <property type="component" value="Unassembled WGS sequence"/>
</dbReference>
<evidence type="ECO:0000313" key="4">
    <source>
        <dbReference type="EMBL" id="MDP2538812.1"/>
    </source>
</evidence>
<feature type="chain" id="PRO_5041707915" description="Outer membrane protein beta-barrel domain-containing protein" evidence="2">
    <location>
        <begin position="21"/>
        <end position="309"/>
    </location>
</feature>
<dbReference type="AlphaFoldDB" id="A0AA90PRN4"/>
<protein>
    <recommendedName>
        <fullName evidence="7">Outer membrane protein beta-barrel domain-containing protein</fullName>
    </recommendedName>
</protein>
<keyword evidence="6" id="KW-1185">Reference proteome</keyword>
<dbReference type="EMBL" id="JAUPEV010000005">
    <property type="protein sequence ID" value="MDO7253062.1"/>
    <property type="molecule type" value="Genomic_DNA"/>
</dbReference>
<reference evidence="4 6" key="1">
    <citation type="submission" date="2023-07" db="EMBL/GenBank/DDBJ databases">
        <title>Unpublished Manusciprt.</title>
        <authorList>
            <person name="Aydin F."/>
            <person name="Tarhane S."/>
            <person name="Saticioglu I.B."/>
            <person name="Karakaya E."/>
            <person name="Abay S."/>
            <person name="Guran O."/>
            <person name="Bozkurt E."/>
            <person name="Uzum N."/>
            <person name="Olgun K."/>
            <person name="Jablonski D."/>
        </authorList>
    </citation>
    <scope>NUCLEOTIDE SEQUENCE</scope>
    <source>
        <strain evidence="6">faydin-H75</strain>
        <strain evidence="4">Faydin-H76</strain>
    </source>
</reference>
<reference evidence="3 5" key="3">
    <citation type="journal article" date="2024" name="Syst. Appl. Microbiol.">
        <title>Helicobacter cappadocius sp. nov., from lizards: The first psychrotrophic Helicobacter species.</title>
        <authorList>
            <person name="Aydin F."/>
            <person name="Tarhane S."/>
            <person name="Karakaya E."/>
            <person name="Abay S."/>
            <person name="Kayman T."/>
            <person name="Guran O."/>
            <person name="Bozkurt E."/>
            <person name="Uzum N."/>
            <person name="Avci A."/>
            <person name="Olgun K."/>
            <person name="Jablonski D."/>
            <person name="Guran C."/>
            <person name="Burcin Saticioglu I."/>
        </authorList>
    </citation>
    <scope>NUCLEOTIDE SEQUENCE [LARGE SCALE GENOMIC DNA]</scope>
    <source>
        <strain evidence="3">Faydin-H75</strain>
        <strain evidence="5">faydin-H76</strain>
    </source>
</reference>
<evidence type="ECO:0000256" key="1">
    <source>
        <dbReference type="SAM" id="MobiDB-lite"/>
    </source>
</evidence>
<feature type="region of interest" description="Disordered" evidence="1">
    <location>
        <begin position="52"/>
        <end position="80"/>
    </location>
</feature>
<dbReference type="RefSeq" id="WP_305516907.1">
    <property type="nucleotide sequence ID" value="NZ_JAUPEV010000005.1"/>
</dbReference>
<dbReference type="Proteomes" id="UP001177258">
    <property type="component" value="Unassembled WGS sequence"/>
</dbReference>
<evidence type="ECO:0000313" key="3">
    <source>
        <dbReference type="EMBL" id="MDO7253062.1"/>
    </source>
</evidence>
<evidence type="ECO:0000313" key="6">
    <source>
        <dbReference type="Proteomes" id="UP001240777"/>
    </source>
</evidence>
<organism evidence="4 5">
    <name type="scientific">Helicobacter cappadocius</name>
    <dbReference type="NCBI Taxonomy" id="3063998"/>
    <lineage>
        <taxon>Bacteria</taxon>
        <taxon>Pseudomonadati</taxon>
        <taxon>Campylobacterota</taxon>
        <taxon>Epsilonproteobacteria</taxon>
        <taxon>Campylobacterales</taxon>
        <taxon>Helicobacteraceae</taxon>
        <taxon>Helicobacter</taxon>
    </lineage>
</organism>
<comment type="caution">
    <text evidence="4">The sequence shown here is derived from an EMBL/GenBank/DDBJ whole genome shotgun (WGS) entry which is preliminary data.</text>
</comment>
<feature type="signal peptide" evidence="2">
    <location>
        <begin position="1"/>
        <end position="20"/>
    </location>
</feature>
<evidence type="ECO:0008006" key="7">
    <source>
        <dbReference type="Google" id="ProtNLM"/>
    </source>
</evidence>
<sequence>MKIMMSALVATALLGSIAIADEIDDQIQRLEKENKLLELQKKKKELEKQNQMVNKNNTDGNNSLTIDSKSGKTKNPNSKNGGFIGVEGVLGGDTINDTYYIQDTCDGRTQCSSTILFTASNTTFDLGLVGGYQHYFGSSQRHGIKVSAHLYSGFGNSWQLSAVDPLFGDNVTGSISYIPIKFGFDVKYLWDFMQRGKHTLGLNVGLGYEFDAYVNGKSTVSNYDDEKLDSIFLNSFYPVIGLHYYYGHHQFELMYRFGGIFSELGSKQVYYDSEPITAVLSDASLTSVTSYKISLLNQSYLTINYAYRF</sequence>
<accession>A0AA90PRN4</accession>
<dbReference type="EMBL" id="JAUYZK010000003">
    <property type="protein sequence ID" value="MDP2538812.1"/>
    <property type="molecule type" value="Genomic_DNA"/>
</dbReference>
<evidence type="ECO:0000313" key="5">
    <source>
        <dbReference type="Proteomes" id="UP001177258"/>
    </source>
</evidence>
<name>A0AA90PRN4_9HELI</name>